<keyword evidence="2" id="KW-0677">Repeat</keyword>
<evidence type="ECO:0000256" key="3">
    <source>
        <dbReference type="ARBA" id="ARBA00044493"/>
    </source>
</evidence>
<dbReference type="Proteomes" id="UP000706124">
    <property type="component" value="Unassembled WGS sequence"/>
</dbReference>
<feature type="region of interest" description="Disordered" evidence="6">
    <location>
        <begin position="76"/>
        <end position="103"/>
    </location>
</feature>
<evidence type="ECO:0000256" key="1">
    <source>
        <dbReference type="ARBA" id="ARBA00006192"/>
    </source>
</evidence>
<dbReference type="Gene3D" id="1.25.40.10">
    <property type="entry name" value="Tetratricopeptide repeat domain"/>
    <property type="match status" value="1"/>
</dbReference>
<feature type="region of interest" description="Disordered" evidence="6">
    <location>
        <begin position="156"/>
        <end position="176"/>
    </location>
</feature>
<dbReference type="Pfam" id="PF01535">
    <property type="entry name" value="PPR"/>
    <property type="match status" value="2"/>
</dbReference>
<dbReference type="InterPro" id="IPR011990">
    <property type="entry name" value="TPR-like_helical_dom_sf"/>
</dbReference>
<name>A0A9P7MFN6_9HYPO</name>
<dbReference type="AlphaFoldDB" id="A0A9P7MFN6"/>
<evidence type="ECO:0000256" key="5">
    <source>
        <dbReference type="PROSITE-ProRule" id="PRU00708"/>
    </source>
</evidence>
<evidence type="ECO:0000256" key="2">
    <source>
        <dbReference type="ARBA" id="ARBA00022737"/>
    </source>
</evidence>
<keyword evidence="8" id="KW-1185">Reference proteome</keyword>
<dbReference type="NCBIfam" id="TIGR00756">
    <property type="entry name" value="PPR"/>
    <property type="match status" value="2"/>
</dbReference>
<organism evidence="7 8">
    <name type="scientific">Claviceps pazoutovae</name>
    <dbReference type="NCBI Taxonomy" id="1649127"/>
    <lineage>
        <taxon>Eukaryota</taxon>
        <taxon>Fungi</taxon>
        <taxon>Dikarya</taxon>
        <taxon>Ascomycota</taxon>
        <taxon>Pezizomycotina</taxon>
        <taxon>Sordariomycetes</taxon>
        <taxon>Hypocreomycetidae</taxon>
        <taxon>Hypocreales</taxon>
        <taxon>Clavicipitaceae</taxon>
        <taxon>Claviceps</taxon>
    </lineage>
</organism>
<dbReference type="PROSITE" id="PS51375">
    <property type="entry name" value="PPR"/>
    <property type="match status" value="2"/>
</dbReference>
<dbReference type="InterPro" id="IPR002885">
    <property type="entry name" value="PPR_rpt"/>
</dbReference>
<evidence type="ECO:0000313" key="7">
    <source>
        <dbReference type="EMBL" id="KAG5942264.1"/>
    </source>
</evidence>
<comment type="function">
    <text evidence="3">Regulates mitochondrial small subunit maturation by controlling 15S rRNA 5'-end processing. Localizes to the 5' precursor of the 15S rRNA in a position that is subsequently occupied by mS47 in the mature yeast mtSSU. Uses structure and sequence-specific RNA recognition, binding to a single-stranded region of the precursor and specifically recognizing bases -6 to -1. The exchange of Ccm1 for mS47 is coupled to the irreversible removal of precursor rRNA that is accompanied by conformational changes of the mitoribosomal proteins uS5m and mS26. These conformational changes signal completion of 5'-end rRNA processing through protection of the mature 5'-end of the 15S rRNA and stabilization of mS47. The removal of the 5' precursor together with the dissociation of Ccm1 may be catalyzed by the 5'-3' exoribonuclease Pet127. Involved in the specific removal of group I introns in mitochondrial encoded transcripts.</text>
</comment>
<reference evidence="7 8" key="1">
    <citation type="journal article" date="2020" name="bioRxiv">
        <title>Whole genome comparisons of ergot fungi reveals the divergence and evolution of species within the genus Claviceps are the result of varying mechanisms driving genome evolution and host range expansion.</title>
        <authorList>
            <person name="Wyka S.A."/>
            <person name="Mondo S.J."/>
            <person name="Liu M."/>
            <person name="Dettman J."/>
            <person name="Nalam V."/>
            <person name="Broders K.D."/>
        </authorList>
    </citation>
    <scope>NUCLEOTIDE SEQUENCE [LARGE SCALE GENOMIC DNA]</scope>
    <source>
        <strain evidence="7 8">CCC 1485</strain>
    </source>
</reference>
<accession>A0A9P7MFN6</accession>
<comment type="subunit">
    <text evidence="4">Binds to mitochondrial small subunit 15S rRNA.</text>
</comment>
<feature type="repeat" description="PPR" evidence="5">
    <location>
        <begin position="372"/>
        <end position="406"/>
    </location>
</feature>
<evidence type="ECO:0000256" key="4">
    <source>
        <dbReference type="ARBA" id="ARBA00044511"/>
    </source>
</evidence>
<evidence type="ECO:0000256" key="6">
    <source>
        <dbReference type="SAM" id="MobiDB-lite"/>
    </source>
</evidence>
<dbReference type="EMBL" id="SRPO01000083">
    <property type="protein sequence ID" value="KAG5942264.1"/>
    <property type="molecule type" value="Genomic_DNA"/>
</dbReference>
<evidence type="ECO:0008006" key="9">
    <source>
        <dbReference type="Google" id="ProtNLM"/>
    </source>
</evidence>
<comment type="similarity">
    <text evidence="1">Belongs to the CCM1 family.</text>
</comment>
<feature type="compositionally biased region" description="Basic residues" evidence="6">
    <location>
        <begin position="76"/>
        <end position="88"/>
    </location>
</feature>
<sequence length="599" mass="68646">MKLPKVDSSVCGAALKRSSASLRIVQTTRRNLCKTAATEATVPQTKRLNHGHYSCPSSTKWISSTFKLLSKELLRPHRVSQPRSKRQRYSTESAKPVPATQADDSNLRLLTANKDKHQLMSLVRGRGEGTVQEHFDSHRDYYQSAYGQTNGFALKISDDDADHDQSQKGETANSNEQSLELVAKLCSTIGRRIRHPHEVSLESIYKIYRQLPAPRMSFLTRPWREKLLRVMGTPEKRDVESMLRYFALVADVKSAGLTLRHAQWNYALTFATKHLSRTTEQDMDSILRLWGEMEKKAHVMGNEVTFNVLFDAAIKRGNFTLADMIYQEMESRGIPFNRFHYVSLIYYFGLRLDSAGIRAAYKETVEAGEMIDTVVLNCVISGLLRCGEEDAVEETYQRMKNAGSLTPQPRMPGRSHTSKKVVPRILMMFAKISKEHPELKETFQGSTQLSPDLKTYLLLIQHFAVKVGSLQQVAKYLDDMKQLKVPLHPTLFLALFKGFHRHGGFPGSEWSEERLRNVFKALIETKDAYGADFKLQEWPVVWALRAAKKCSTNELVLETFYTMSERWDIKPERREYIYDLLYKVLEGEDIRSLRSSIPY</sequence>
<dbReference type="OrthoDB" id="1908178at2759"/>
<protein>
    <recommendedName>
        <fullName evidence="9">Pentatricopeptide repeat protein</fullName>
    </recommendedName>
</protein>
<proteinExistence type="inferred from homology"/>
<gene>
    <name evidence="7" type="ORF">E4U60_007406</name>
</gene>
<comment type="caution">
    <text evidence="7">The sequence shown here is derived from an EMBL/GenBank/DDBJ whole genome shotgun (WGS) entry which is preliminary data.</text>
</comment>
<dbReference type="PANTHER" id="PTHR47447">
    <property type="entry name" value="OS03G0856100 PROTEIN"/>
    <property type="match status" value="1"/>
</dbReference>
<feature type="repeat" description="PPR" evidence="5">
    <location>
        <begin position="302"/>
        <end position="336"/>
    </location>
</feature>
<dbReference type="PANTHER" id="PTHR47447:SF17">
    <property type="entry name" value="OS12G0638900 PROTEIN"/>
    <property type="match status" value="1"/>
</dbReference>
<evidence type="ECO:0000313" key="8">
    <source>
        <dbReference type="Proteomes" id="UP000706124"/>
    </source>
</evidence>